<name>A0A8J5JPQ9_HOMAM</name>
<reference evidence="2" key="1">
    <citation type="journal article" date="2021" name="Sci. Adv.">
        <title>The American lobster genome reveals insights on longevity, neural, and immune adaptations.</title>
        <authorList>
            <person name="Polinski J.M."/>
            <person name="Zimin A.V."/>
            <person name="Clark K.F."/>
            <person name="Kohn A.B."/>
            <person name="Sadowski N."/>
            <person name="Timp W."/>
            <person name="Ptitsyn A."/>
            <person name="Khanna P."/>
            <person name="Romanova D.Y."/>
            <person name="Williams P."/>
            <person name="Greenwood S.J."/>
            <person name="Moroz L.L."/>
            <person name="Walt D.R."/>
            <person name="Bodnar A.G."/>
        </authorList>
    </citation>
    <scope>NUCLEOTIDE SEQUENCE</scope>
    <source>
        <strain evidence="2">GMGI-L3</strain>
    </source>
</reference>
<gene>
    <name evidence="2" type="ORF">Hamer_G007863</name>
</gene>
<protein>
    <submittedName>
        <fullName evidence="2">Uncharacterized protein</fullName>
    </submittedName>
</protein>
<accession>A0A8J5JPQ9</accession>
<feature type="chain" id="PRO_5035235174" evidence="1">
    <location>
        <begin position="24"/>
        <end position="138"/>
    </location>
</feature>
<evidence type="ECO:0000256" key="1">
    <source>
        <dbReference type="SAM" id="SignalP"/>
    </source>
</evidence>
<dbReference type="AlphaFoldDB" id="A0A8J5JPQ9"/>
<feature type="signal peptide" evidence="1">
    <location>
        <begin position="1"/>
        <end position="23"/>
    </location>
</feature>
<proteinExistence type="predicted"/>
<feature type="non-terminal residue" evidence="2">
    <location>
        <position position="138"/>
    </location>
</feature>
<keyword evidence="1" id="KW-0732">Signal</keyword>
<organism evidence="2 3">
    <name type="scientific">Homarus americanus</name>
    <name type="common">American lobster</name>
    <dbReference type="NCBI Taxonomy" id="6706"/>
    <lineage>
        <taxon>Eukaryota</taxon>
        <taxon>Metazoa</taxon>
        <taxon>Ecdysozoa</taxon>
        <taxon>Arthropoda</taxon>
        <taxon>Crustacea</taxon>
        <taxon>Multicrustacea</taxon>
        <taxon>Malacostraca</taxon>
        <taxon>Eumalacostraca</taxon>
        <taxon>Eucarida</taxon>
        <taxon>Decapoda</taxon>
        <taxon>Pleocyemata</taxon>
        <taxon>Astacidea</taxon>
        <taxon>Nephropoidea</taxon>
        <taxon>Nephropidae</taxon>
        <taxon>Homarus</taxon>
    </lineage>
</organism>
<comment type="caution">
    <text evidence="2">The sequence shown here is derived from an EMBL/GenBank/DDBJ whole genome shotgun (WGS) entry which is preliminary data.</text>
</comment>
<evidence type="ECO:0000313" key="3">
    <source>
        <dbReference type="Proteomes" id="UP000747542"/>
    </source>
</evidence>
<dbReference type="Proteomes" id="UP000747542">
    <property type="component" value="Unassembled WGS sequence"/>
</dbReference>
<sequence>MLSFEYHIIMLAAMVMNAAPVISQDVGGPVEQVGVDVGVMVSQVVEHHLIGCHLVLISTTPHSHVLSILIRFLVSAKLWKFPETRVVVVGGKPGVGDVLLHHIFRNTVHALYLAFSDIAPNTPPRLGNSRLRKSLPQE</sequence>
<keyword evidence="3" id="KW-1185">Reference proteome</keyword>
<dbReference type="EMBL" id="JAHLQT010027705">
    <property type="protein sequence ID" value="KAG7162347.1"/>
    <property type="molecule type" value="Genomic_DNA"/>
</dbReference>
<evidence type="ECO:0000313" key="2">
    <source>
        <dbReference type="EMBL" id="KAG7162347.1"/>
    </source>
</evidence>